<reference evidence="1 2" key="1">
    <citation type="submission" date="2020-08" db="EMBL/GenBank/DDBJ databases">
        <title>Genomic Encyclopedia of Type Strains, Phase IV (KMG-IV): sequencing the most valuable type-strain genomes for metagenomic binning, comparative biology and taxonomic classification.</title>
        <authorList>
            <person name="Goeker M."/>
        </authorList>
    </citation>
    <scope>NUCLEOTIDE SEQUENCE [LARGE SCALE GENOMIC DNA]</scope>
    <source>
        <strain evidence="1 2">DSM 17507</strain>
    </source>
</reference>
<evidence type="ECO:0000313" key="2">
    <source>
        <dbReference type="Proteomes" id="UP000538566"/>
    </source>
</evidence>
<dbReference type="RefSeq" id="WP_144908055.1">
    <property type="nucleotide sequence ID" value="NZ_JACHOA010000013.1"/>
</dbReference>
<dbReference type="OrthoDB" id="8079725at2"/>
<accession>A0A7W7AGH0</accession>
<dbReference type="AlphaFoldDB" id="A0A7W7AGH0"/>
<sequence length="114" mass="12440">MYVEIFLNEELIGSSFLDASDPPMGVARGNFDPSPNYQPSAHAFEIDGGYNENGADLPFVVKAGGVFVECAGAGIQDYSASLGERHVEVLGIPYPEYEVRFGAYESYKAYWGRS</sequence>
<dbReference type="EMBL" id="JACHOA010000013">
    <property type="protein sequence ID" value="MBB4615810.1"/>
    <property type="molecule type" value="Genomic_DNA"/>
</dbReference>
<organism evidence="1 2">
    <name type="scientific">Novosphingobium taihuense</name>
    <dbReference type="NCBI Taxonomy" id="260085"/>
    <lineage>
        <taxon>Bacteria</taxon>
        <taxon>Pseudomonadati</taxon>
        <taxon>Pseudomonadota</taxon>
        <taxon>Alphaproteobacteria</taxon>
        <taxon>Sphingomonadales</taxon>
        <taxon>Sphingomonadaceae</taxon>
        <taxon>Novosphingobium</taxon>
    </lineage>
</organism>
<proteinExistence type="predicted"/>
<evidence type="ECO:0000313" key="1">
    <source>
        <dbReference type="EMBL" id="MBB4615810.1"/>
    </source>
</evidence>
<dbReference type="Proteomes" id="UP000538566">
    <property type="component" value="Unassembled WGS sequence"/>
</dbReference>
<gene>
    <name evidence="1" type="ORF">GGR37_004114</name>
</gene>
<protein>
    <submittedName>
        <fullName evidence="1">Uncharacterized protein</fullName>
    </submittedName>
</protein>
<comment type="caution">
    <text evidence="1">The sequence shown here is derived from an EMBL/GenBank/DDBJ whole genome shotgun (WGS) entry which is preliminary data.</text>
</comment>
<keyword evidence="2" id="KW-1185">Reference proteome</keyword>
<name>A0A7W7AGH0_9SPHN</name>